<feature type="transmembrane region" description="Helical" evidence="1">
    <location>
        <begin position="20"/>
        <end position="38"/>
    </location>
</feature>
<dbReference type="EMBL" id="MT037000">
    <property type="protein sequence ID" value="QKV49899.1"/>
    <property type="molecule type" value="Genomic_DNA"/>
</dbReference>
<reference evidence="2" key="2">
    <citation type="submission" date="2020-02" db="EMBL/GenBank/DDBJ databases">
        <authorList>
            <person name="Metcalf W.W."/>
        </authorList>
    </citation>
    <scope>NUCLEOTIDE SEQUENCE</scope>
    <source>
        <strain evidence="2">WC-3908</strain>
    </source>
</reference>
<organism evidence="2">
    <name type="scientific">Streptomyces rimosus subsp. rimosus</name>
    <dbReference type="NCBI Taxonomy" id="132474"/>
    <lineage>
        <taxon>Bacteria</taxon>
        <taxon>Bacillati</taxon>
        <taxon>Actinomycetota</taxon>
        <taxon>Actinomycetes</taxon>
        <taxon>Kitasatosporales</taxon>
        <taxon>Streptomycetaceae</taxon>
        <taxon>Streptomyces</taxon>
    </lineage>
</organism>
<keyword evidence="1" id="KW-0472">Membrane</keyword>
<reference evidence="2" key="1">
    <citation type="journal article" date="2020" name="BMC Genomics">
        <title>Precursor peptide-targeted mining of more than one hundred thousand genomes expands the lanthipeptide natural product family.</title>
        <authorList>
            <person name="Walker M.C."/>
            <person name="Eslami S.M."/>
            <person name="Hetrick K.J."/>
            <person name="Ackenhusen S.E."/>
            <person name="Mitchell D.A."/>
            <person name="van der Donk W.A."/>
        </authorList>
    </citation>
    <scope>NUCLEOTIDE SEQUENCE</scope>
    <source>
        <strain evidence="2">WC-3908</strain>
    </source>
</reference>
<feature type="transmembrane region" description="Helical" evidence="1">
    <location>
        <begin position="136"/>
        <end position="160"/>
    </location>
</feature>
<evidence type="ECO:0000256" key="1">
    <source>
        <dbReference type="SAM" id="Phobius"/>
    </source>
</evidence>
<feature type="transmembrane region" description="Helical" evidence="1">
    <location>
        <begin position="98"/>
        <end position="124"/>
    </location>
</feature>
<feature type="transmembrane region" description="Helical" evidence="1">
    <location>
        <begin position="167"/>
        <end position="186"/>
    </location>
</feature>
<dbReference type="AlphaFoldDB" id="A0A7D4X6Z1"/>
<accession>A0A7D4X6Z1</accession>
<feature type="transmembrane region" description="Helical" evidence="1">
    <location>
        <begin position="215"/>
        <end position="237"/>
    </location>
</feature>
<sequence length="242" mass="25653">MNNAMRSEWIKLISLRSYLWSLPSYFVVCLAVGSLMGYTSRRADNLDPTALGFSGLQSGMLLMVVLGIMAVTNEYSSGTIQTSLLAVPRRITFYTAKLGTLMLVTVVLSAVAAPGSFFLVQGILGDSGISVDATVLARMVGAVAYTTLLVGFSMGIAMVLRSSTMTLSLLMPVFFMLSTILTNIPVTRKVAQFLPDMAGSLVLRQDLAPYSSLNAVTGLAVLAAWAGVAATAGYISLARRDA</sequence>
<keyword evidence="1" id="KW-0812">Transmembrane</keyword>
<keyword evidence="1" id="KW-1133">Transmembrane helix</keyword>
<gene>
    <name evidence="2" type="primary">abc</name>
</gene>
<feature type="transmembrane region" description="Helical" evidence="1">
    <location>
        <begin position="50"/>
        <end position="71"/>
    </location>
</feature>
<evidence type="ECO:0000313" key="2">
    <source>
        <dbReference type="EMBL" id="QKV49899.1"/>
    </source>
</evidence>
<name>A0A7D4X6Z1_STRRM</name>
<protein>
    <submittedName>
        <fullName evidence="2">ABC transporter</fullName>
    </submittedName>
</protein>
<proteinExistence type="predicted"/>